<organism evidence="2 3">
    <name type="scientific">Pseudooctadecabacter jejudonensis</name>
    <dbReference type="NCBI Taxonomy" id="1391910"/>
    <lineage>
        <taxon>Bacteria</taxon>
        <taxon>Pseudomonadati</taxon>
        <taxon>Pseudomonadota</taxon>
        <taxon>Alphaproteobacteria</taxon>
        <taxon>Rhodobacterales</taxon>
        <taxon>Paracoccaceae</taxon>
        <taxon>Pseudooctadecabacter</taxon>
    </lineage>
</organism>
<reference evidence="2 3" key="1">
    <citation type="submission" date="2017-03" db="EMBL/GenBank/DDBJ databases">
        <authorList>
            <person name="Afonso C.L."/>
            <person name="Miller P.J."/>
            <person name="Scott M.A."/>
            <person name="Spackman E."/>
            <person name="Goraichik I."/>
            <person name="Dimitrov K.M."/>
            <person name="Suarez D.L."/>
            <person name="Swayne D.E."/>
        </authorList>
    </citation>
    <scope>NUCLEOTIDE SEQUENCE [LARGE SCALE GENOMIC DNA]</scope>
    <source>
        <strain evidence="2 3">CECT 8397</strain>
    </source>
</reference>
<proteinExistence type="predicted"/>
<feature type="region of interest" description="Disordered" evidence="1">
    <location>
        <begin position="1"/>
        <end position="20"/>
    </location>
</feature>
<gene>
    <name evidence="2" type="ORF">PSJ8397_00577</name>
</gene>
<keyword evidence="3" id="KW-1185">Reference proteome</keyword>
<dbReference type="AlphaFoldDB" id="A0A1Y5RI95"/>
<protein>
    <submittedName>
        <fullName evidence="2">Uncharacterized protein</fullName>
    </submittedName>
</protein>
<evidence type="ECO:0000313" key="3">
    <source>
        <dbReference type="Proteomes" id="UP000193623"/>
    </source>
</evidence>
<evidence type="ECO:0000256" key="1">
    <source>
        <dbReference type="SAM" id="MobiDB-lite"/>
    </source>
</evidence>
<dbReference type="Proteomes" id="UP000193623">
    <property type="component" value="Unassembled WGS sequence"/>
</dbReference>
<accession>A0A1Y5RI95</accession>
<name>A0A1Y5RI95_9RHOB</name>
<evidence type="ECO:0000313" key="2">
    <source>
        <dbReference type="EMBL" id="SLN18150.1"/>
    </source>
</evidence>
<sequence>MMFVSNGLRPSDPLGFHPRPQHIFETAKNGAFQ</sequence>
<dbReference type="EMBL" id="FWFT01000001">
    <property type="protein sequence ID" value="SLN18150.1"/>
    <property type="molecule type" value="Genomic_DNA"/>
</dbReference>